<feature type="transmembrane region" description="Helical" evidence="7">
    <location>
        <begin position="52"/>
        <end position="70"/>
    </location>
</feature>
<feature type="transmembrane region" description="Helical" evidence="7">
    <location>
        <begin position="158"/>
        <end position="181"/>
    </location>
</feature>
<feature type="transmembrane region" description="Helical" evidence="7">
    <location>
        <begin position="16"/>
        <end position="40"/>
    </location>
</feature>
<dbReference type="OrthoDB" id="9770779at2"/>
<feature type="transmembrane region" description="Helical" evidence="7">
    <location>
        <begin position="119"/>
        <end position="138"/>
    </location>
</feature>
<feature type="transmembrane region" description="Helical" evidence="7">
    <location>
        <begin position="90"/>
        <end position="112"/>
    </location>
</feature>
<dbReference type="Gene3D" id="1.20.1630.10">
    <property type="entry name" value="Formate dehydrogenase/DMSO reductase domain"/>
    <property type="match status" value="1"/>
</dbReference>
<keyword evidence="5 7" id="KW-1133">Transmembrane helix</keyword>
<comment type="caution">
    <text evidence="8">The sequence shown here is derived from an EMBL/GenBank/DDBJ whole genome shotgun (WGS) entry which is preliminary data.</text>
</comment>
<keyword evidence="3" id="KW-1003">Cell membrane</keyword>
<dbReference type="AlphaFoldDB" id="A0A3N1Y321"/>
<dbReference type="Pfam" id="PF03916">
    <property type="entry name" value="NrfD"/>
    <property type="match status" value="1"/>
</dbReference>
<evidence type="ECO:0000256" key="3">
    <source>
        <dbReference type="ARBA" id="ARBA00022475"/>
    </source>
</evidence>
<dbReference type="EMBL" id="RJVI01000002">
    <property type="protein sequence ID" value="ROR31962.1"/>
    <property type="molecule type" value="Genomic_DNA"/>
</dbReference>
<evidence type="ECO:0000256" key="6">
    <source>
        <dbReference type="ARBA" id="ARBA00023136"/>
    </source>
</evidence>
<dbReference type="GO" id="GO:0005886">
    <property type="term" value="C:plasma membrane"/>
    <property type="evidence" value="ECO:0007669"/>
    <property type="project" value="UniProtKB-SubCell"/>
</dbReference>
<sequence>MFEYMQYNVLPWGRELAIYFFLVGMAAMTFVLAAAPNVFGGGTAALQPTQKIASVVVLVLLAVCGVILIEDLGQPGRFLYPLLYFHVSSPLSWGSLFVVLFGLAALVFAFAVFTGRDGLLRPVGIAGSVLALLLPLYTGWDLMANQARELWHSPAIPLMFVALSVNSGVALMSVIAMATGAMNEETAAFLRRVLAFSLVATLVIFIAGVLRVNYGSAEEQIAWQIINEEFGTKFWLLSLVVGVLVPLVLVLVPGLGASPAMITLAAVLATIGAYTYREVYLLAGQLPMLTF</sequence>
<feature type="transmembrane region" description="Helical" evidence="7">
    <location>
        <begin position="259"/>
        <end position="276"/>
    </location>
</feature>
<evidence type="ECO:0000256" key="1">
    <source>
        <dbReference type="ARBA" id="ARBA00004651"/>
    </source>
</evidence>
<reference evidence="8 9" key="1">
    <citation type="submission" date="2018-11" db="EMBL/GenBank/DDBJ databases">
        <title>Genomic Encyclopedia of Type Strains, Phase IV (KMG-IV): sequencing the most valuable type-strain genomes for metagenomic binning, comparative biology and taxonomic classification.</title>
        <authorList>
            <person name="Goeker M."/>
        </authorList>
    </citation>
    <scope>NUCLEOTIDE SEQUENCE [LARGE SCALE GENOMIC DNA]</scope>
    <source>
        <strain evidence="8 9">DSM 100275</strain>
    </source>
</reference>
<evidence type="ECO:0000256" key="2">
    <source>
        <dbReference type="ARBA" id="ARBA00008929"/>
    </source>
</evidence>
<dbReference type="RefSeq" id="WP_123400948.1">
    <property type="nucleotide sequence ID" value="NZ_RJVI01000002.1"/>
</dbReference>
<evidence type="ECO:0000313" key="9">
    <source>
        <dbReference type="Proteomes" id="UP000276634"/>
    </source>
</evidence>
<gene>
    <name evidence="8" type="ORF">EDC57_1144</name>
</gene>
<dbReference type="InterPro" id="IPR005614">
    <property type="entry name" value="NrfD-like"/>
</dbReference>
<comment type="subcellular location">
    <subcellularLocation>
        <location evidence="1">Cell membrane</location>
        <topology evidence="1">Multi-pass membrane protein</topology>
    </subcellularLocation>
</comment>
<keyword evidence="4 7" id="KW-0812">Transmembrane</keyword>
<evidence type="ECO:0000256" key="4">
    <source>
        <dbReference type="ARBA" id="ARBA00022692"/>
    </source>
</evidence>
<protein>
    <submittedName>
        <fullName evidence="8">Ni/Fe-hydrogenase subunit HybB-like protein</fullName>
    </submittedName>
</protein>
<feature type="transmembrane region" description="Helical" evidence="7">
    <location>
        <begin position="234"/>
        <end position="252"/>
    </location>
</feature>
<comment type="similarity">
    <text evidence="2">Belongs to the NrfD family.</text>
</comment>
<dbReference type="PANTHER" id="PTHR34856">
    <property type="entry name" value="PROTEIN NRFD"/>
    <property type="match status" value="1"/>
</dbReference>
<name>A0A3N1Y321_9GAMM</name>
<dbReference type="PANTHER" id="PTHR34856:SF2">
    <property type="entry name" value="PROTEIN NRFD"/>
    <property type="match status" value="1"/>
</dbReference>
<dbReference type="Proteomes" id="UP000276634">
    <property type="component" value="Unassembled WGS sequence"/>
</dbReference>
<keyword evidence="6 7" id="KW-0472">Membrane</keyword>
<feature type="transmembrane region" description="Helical" evidence="7">
    <location>
        <begin position="193"/>
        <end position="214"/>
    </location>
</feature>
<keyword evidence="9" id="KW-1185">Reference proteome</keyword>
<dbReference type="InterPro" id="IPR052049">
    <property type="entry name" value="Electron_transfer_protein"/>
</dbReference>
<organism evidence="8 9">
    <name type="scientific">Inmirania thermothiophila</name>
    <dbReference type="NCBI Taxonomy" id="1750597"/>
    <lineage>
        <taxon>Bacteria</taxon>
        <taxon>Pseudomonadati</taxon>
        <taxon>Pseudomonadota</taxon>
        <taxon>Gammaproteobacteria</taxon>
        <taxon>Chromatiales</taxon>
        <taxon>Ectothiorhodospiraceae</taxon>
        <taxon>Inmirania</taxon>
    </lineage>
</organism>
<accession>A0A3N1Y321</accession>
<proteinExistence type="inferred from homology"/>
<evidence type="ECO:0000313" key="8">
    <source>
        <dbReference type="EMBL" id="ROR31962.1"/>
    </source>
</evidence>
<evidence type="ECO:0000256" key="5">
    <source>
        <dbReference type="ARBA" id="ARBA00022989"/>
    </source>
</evidence>
<evidence type="ECO:0000256" key="7">
    <source>
        <dbReference type="SAM" id="Phobius"/>
    </source>
</evidence>